<dbReference type="Pfam" id="PF02776">
    <property type="entry name" value="TPP_enzyme_N"/>
    <property type="match status" value="1"/>
</dbReference>
<evidence type="ECO:0000259" key="6">
    <source>
        <dbReference type="Pfam" id="PF02776"/>
    </source>
</evidence>
<feature type="domain" description="Thiamine pyrophosphate enzyme central" evidence="4">
    <location>
        <begin position="188"/>
        <end position="323"/>
    </location>
</feature>
<evidence type="ECO:0000313" key="7">
    <source>
        <dbReference type="EMBL" id="SHM32197.1"/>
    </source>
</evidence>
<dbReference type="PANTHER" id="PTHR18968:SF13">
    <property type="entry name" value="ACETOLACTATE SYNTHASE CATALYTIC SUBUNIT, MITOCHONDRIAL"/>
    <property type="match status" value="1"/>
</dbReference>
<dbReference type="Pfam" id="PF00205">
    <property type="entry name" value="TPP_enzyme_M"/>
    <property type="match status" value="1"/>
</dbReference>
<protein>
    <submittedName>
        <fullName evidence="7">Acetolactate synthase-1/2/3 large subunit</fullName>
    </submittedName>
</protein>
<dbReference type="PANTHER" id="PTHR18968">
    <property type="entry name" value="THIAMINE PYROPHOSPHATE ENZYMES"/>
    <property type="match status" value="1"/>
</dbReference>
<reference evidence="7 8" key="1">
    <citation type="submission" date="2016-11" db="EMBL/GenBank/DDBJ databases">
        <authorList>
            <person name="Jaros S."/>
            <person name="Januszkiewicz K."/>
            <person name="Wedrychowicz H."/>
        </authorList>
    </citation>
    <scope>NUCLEOTIDE SEQUENCE [LARGE SCALE GENOMIC DNA]</scope>
    <source>
        <strain evidence="7 8">DSM 15930</strain>
    </source>
</reference>
<evidence type="ECO:0000256" key="2">
    <source>
        <dbReference type="ARBA" id="ARBA00023052"/>
    </source>
</evidence>
<dbReference type="Pfam" id="PF02775">
    <property type="entry name" value="TPP_enzyme_C"/>
    <property type="match status" value="1"/>
</dbReference>
<evidence type="ECO:0000256" key="3">
    <source>
        <dbReference type="RuleBase" id="RU362132"/>
    </source>
</evidence>
<dbReference type="InterPro" id="IPR011766">
    <property type="entry name" value="TPP_enzyme_TPP-bd"/>
</dbReference>
<evidence type="ECO:0000259" key="4">
    <source>
        <dbReference type="Pfam" id="PF00205"/>
    </source>
</evidence>
<dbReference type="Gene3D" id="3.40.50.970">
    <property type="match status" value="2"/>
</dbReference>
<dbReference type="Proteomes" id="UP000184038">
    <property type="component" value="Unassembled WGS sequence"/>
</dbReference>
<dbReference type="InterPro" id="IPR029061">
    <property type="entry name" value="THDP-binding"/>
</dbReference>
<dbReference type="InterPro" id="IPR029035">
    <property type="entry name" value="DHS-like_NAD/FAD-binding_dom"/>
</dbReference>
<name>A0A1M7HVQ1_9FIRM</name>
<dbReference type="Gene3D" id="3.40.50.1220">
    <property type="entry name" value="TPP-binding domain"/>
    <property type="match status" value="1"/>
</dbReference>
<dbReference type="CDD" id="cd00568">
    <property type="entry name" value="TPP_enzymes"/>
    <property type="match status" value="1"/>
</dbReference>
<dbReference type="SUPFAM" id="SSF52467">
    <property type="entry name" value="DHS-like NAD/FAD-binding domain"/>
    <property type="match status" value="1"/>
</dbReference>
<dbReference type="GO" id="GO:0005948">
    <property type="term" value="C:acetolactate synthase complex"/>
    <property type="evidence" value="ECO:0007669"/>
    <property type="project" value="TreeGrafter"/>
</dbReference>
<dbReference type="GO" id="GO:0050660">
    <property type="term" value="F:flavin adenine dinucleotide binding"/>
    <property type="evidence" value="ECO:0007669"/>
    <property type="project" value="TreeGrafter"/>
</dbReference>
<gene>
    <name evidence="7" type="ORF">SAMN02746066_01583</name>
</gene>
<dbReference type="InterPro" id="IPR012000">
    <property type="entry name" value="Thiamin_PyroP_enz_cen_dom"/>
</dbReference>
<dbReference type="GO" id="GO:0000287">
    <property type="term" value="F:magnesium ion binding"/>
    <property type="evidence" value="ECO:0007669"/>
    <property type="project" value="InterPro"/>
</dbReference>
<evidence type="ECO:0000259" key="5">
    <source>
        <dbReference type="Pfam" id="PF02775"/>
    </source>
</evidence>
<feature type="domain" description="Thiamine pyrophosphate enzyme TPP-binding" evidence="5">
    <location>
        <begin position="373"/>
        <end position="519"/>
    </location>
</feature>
<dbReference type="EMBL" id="FRCP01000008">
    <property type="protein sequence ID" value="SHM32197.1"/>
    <property type="molecule type" value="Genomic_DNA"/>
</dbReference>
<keyword evidence="8" id="KW-1185">Reference proteome</keyword>
<dbReference type="RefSeq" id="WP_073285631.1">
    <property type="nucleotide sequence ID" value="NZ_FRCP01000008.1"/>
</dbReference>
<accession>A0A1M7HVQ1</accession>
<dbReference type="GO" id="GO:0003984">
    <property type="term" value="F:acetolactate synthase activity"/>
    <property type="evidence" value="ECO:0007669"/>
    <property type="project" value="TreeGrafter"/>
</dbReference>
<evidence type="ECO:0000256" key="1">
    <source>
        <dbReference type="ARBA" id="ARBA00007812"/>
    </source>
</evidence>
<evidence type="ECO:0000313" key="8">
    <source>
        <dbReference type="Proteomes" id="UP000184038"/>
    </source>
</evidence>
<dbReference type="InterPro" id="IPR012001">
    <property type="entry name" value="Thiamin_PyroP_enz_TPP-bd_dom"/>
</dbReference>
<organism evidence="7 8">
    <name type="scientific">Anaerosporobacter mobilis DSM 15930</name>
    <dbReference type="NCBI Taxonomy" id="1120996"/>
    <lineage>
        <taxon>Bacteria</taxon>
        <taxon>Bacillati</taxon>
        <taxon>Bacillota</taxon>
        <taxon>Clostridia</taxon>
        <taxon>Lachnospirales</taxon>
        <taxon>Lachnospiraceae</taxon>
        <taxon>Anaerosporobacter</taxon>
    </lineage>
</organism>
<sequence>MRFANAILEYIKSANVDYLFGIPAGTISPLVDALNDVDIKPIVFKNEGGAAYSAARYASVSGKMALLLGAGGVGANNMLNGIADAYRTKAPVLVITGYVHRWQIGKGAIQELNTEDILKPVTKYSKTILKEEDVMKELAYAIKLANTVPKGPVHLSIPIDIQLNQFEGEIPVYESVITLEKEYTPIPKEAYEIIDNAKRGLILVGKGARGFSKSIMELSMHLQWSIVTTPEGKGVIPAEFVFNLGNYGFASTEAANAYVTNTNTDCLLVMGSSLGENATSNFSKALIKGKKVIHIDFDAKELGKVYTTDVTICMDLKYALPQLLKNTKAVGDIGFIKPVINQPILKTNTGLSLKEFMEKLPEYMPKETYYMADMGEFMNFVFKYLHIPAEGDFETNLNYAAMGCAIGGAVGVHVANTGKKIAVIAGDGDFFMNGMEILTAKEFHYPIIYFIVNNAMLGFVDHGHQFLFNRVVSEFKQERISIANMLAPCGIRTMEINDIKQMSGITELLKDLDGPAVIELITDGSEASPNGDRLKALSKQD</sequence>
<dbReference type="GO" id="GO:0009097">
    <property type="term" value="P:isoleucine biosynthetic process"/>
    <property type="evidence" value="ECO:0007669"/>
    <property type="project" value="TreeGrafter"/>
</dbReference>
<comment type="similarity">
    <text evidence="1 3">Belongs to the TPP enzyme family.</text>
</comment>
<feature type="domain" description="Thiamine pyrophosphate enzyme N-terminal TPP-binding" evidence="6">
    <location>
        <begin position="1"/>
        <end position="114"/>
    </location>
</feature>
<dbReference type="SUPFAM" id="SSF52518">
    <property type="entry name" value="Thiamin diphosphate-binding fold (THDP-binding)"/>
    <property type="match status" value="2"/>
</dbReference>
<dbReference type="AlphaFoldDB" id="A0A1M7HVQ1"/>
<dbReference type="OrthoDB" id="9775140at2"/>
<dbReference type="InterPro" id="IPR045229">
    <property type="entry name" value="TPP_enz"/>
</dbReference>
<proteinExistence type="inferred from homology"/>
<dbReference type="GO" id="GO:0030976">
    <property type="term" value="F:thiamine pyrophosphate binding"/>
    <property type="evidence" value="ECO:0007669"/>
    <property type="project" value="InterPro"/>
</dbReference>
<dbReference type="GO" id="GO:0009099">
    <property type="term" value="P:L-valine biosynthetic process"/>
    <property type="evidence" value="ECO:0007669"/>
    <property type="project" value="TreeGrafter"/>
</dbReference>
<keyword evidence="2 3" id="KW-0786">Thiamine pyrophosphate</keyword>
<dbReference type="STRING" id="1120996.SAMN02746066_01583"/>
<dbReference type="CDD" id="cd07035">
    <property type="entry name" value="TPP_PYR_POX_like"/>
    <property type="match status" value="1"/>
</dbReference>